<accession>A0ABU5CH35</accession>
<keyword evidence="2" id="KW-1185">Reference proteome</keyword>
<comment type="caution">
    <text evidence="1">The sequence shown here is derived from an EMBL/GenBank/DDBJ whole genome shotgun (WGS) entry which is preliminary data.</text>
</comment>
<gene>
    <name evidence="1" type="ORF">P5G51_005090</name>
</gene>
<name>A0ABU5CH35_9BACI</name>
<evidence type="ECO:0000313" key="2">
    <source>
        <dbReference type="Proteomes" id="UP001228376"/>
    </source>
</evidence>
<reference evidence="1 2" key="1">
    <citation type="submission" date="2023-10" db="EMBL/GenBank/DDBJ databases">
        <title>179-bfca-hs.</title>
        <authorList>
            <person name="Miliotis G."/>
            <person name="Sengupta P."/>
            <person name="Hameed A."/>
            <person name="Chuvochina M."/>
            <person name="Mcdonagh F."/>
            <person name="Simpson A.C."/>
            <person name="Singh N.K."/>
            <person name="Rekha P.D."/>
            <person name="Raman K."/>
            <person name="Hugenholtz P."/>
            <person name="Venkateswaran K."/>
        </authorList>
    </citation>
    <scope>NUCLEOTIDE SEQUENCE [LARGE SCALE GENOMIC DNA]</scope>
    <source>
        <strain evidence="1 2">179-BFC-A-HS</strain>
    </source>
</reference>
<sequence length="45" mass="4816">MTETTVESIKTLLIETFEGTGNEGSYFTGQNNSIVCALKDLSSEG</sequence>
<dbReference type="RefSeq" id="WP_306068339.1">
    <property type="nucleotide sequence ID" value="NZ_JAROCA020000001.1"/>
</dbReference>
<dbReference type="EMBL" id="JAROCA020000001">
    <property type="protein sequence ID" value="MDY0404858.1"/>
    <property type="molecule type" value="Genomic_DNA"/>
</dbReference>
<evidence type="ECO:0000313" key="1">
    <source>
        <dbReference type="EMBL" id="MDY0404858.1"/>
    </source>
</evidence>
<proteinExistence type="predicted"/>
<protein>
    <submittedName>
        <fullName evidence="1">Uncharacterized protein</fullName>
    </submittedName>
</protein>
<organism evidence="1 2">
    <name type="scientific">Tigheibacillus jepli</name>
    <dbReference type="NCBI Taxonomy" id="3035914"/>
    <lineage>
        <taxon>Bacteria</taxon>
        <taxon>Bacillati</taxon>
        <taxon>Bacillota</taxon>
        <taxon>Bacilli</taxon>
        <taxon>Bacillales</taxon>
        <taxon>Bacillaceae</taxon>
        <taxon>Tigheibacillus</taxon>
    </lineage>
</organism>
<dbReference type="Proteomes" id="UP001228376">
    <property type="component" value="Unassembled WGS sequence"/>
</dbReference>